<dbReference type="EMBL" id="BAABKI010000012">
    <property type="protein sequence ID" value="GAA5173240.1"/>
    <property type="molecule type" value="Genomic_DNA"/>
</dbReference>
<dbReference type="InterPro" id="IPR006143">
    <property type="entry name" value="RND_pump_MFP"/>
</dbReference>
<dbReference type="SUPFAM" id="SSF111369">
    <property type="entry name" value="HlyD-like secretion proteins"/>
    <property type="match status" value="1"/>
</dbReference>
<feature type="domain" description="Multidrug resistance protein MdtA-like barrel-sandwich hybrid" evidence="6">
    <location>
        <begin position="71"/>
        <end position="211"/>
    </location>
</feature>
<dbReference type="Gene3D" id="1.10.287.470">
    <property type="entry name" value="Helix hairpin bin"/>
    <property type="match status" value="1"/>
</dbReference>
<evidence type="ECO:0000256" key="1">
    <source>
        <dbReference type="ARBA" id="ARBA00004519"/>
    </source>
</evidence>
<dbReference type="Pfam" id="PF25917">
    <property type="entry name" value="BSH_RND"/>
    <property type="match status" value="1"/>
</dbReference>
<protein>
    <submittedName>
        <fullName evidence="9">Efflux RND transporter periplasmic adaptor subunit</fullName>
    </submittedName>
</protein>
<name>A0ABP9R9U3_9GAMM</name>
<comment type="similarity">
    <text evidence="2">Belongs to the membrane fusion protein (MFP) (TC 8.A.1) family.</text>
</comment>
<dbReference type="Pfam" id="PF25967">
    <property type="entry name" value="RND-MFP_C"/>
    <property type="match status" value="1"/>
</dbReference>
<reference evidence="10" key="1">
    <citation type="journal article" date="2019" name="Int. J. Syst. Evol. Microbiol.">
        <title>The Global Catalogue of Microorganisms (GCM) 10K type strain sequencing project: providing services to taxonomists for standard genome sequencing and annotation.</title>
        <authorList>
            <consortium name="The Broad Institute Genomics Platform"/>
            <consortium name="The Broad Institute Genome Sequencing Center for Infectious Disease"/>
            <person name="Wu L."/>
            <person name="Ma J."/>
        </authorList>
    </citation>
    <scope>NUCLEOTIDE SEQUENCE [LARGE SCALE GENOMIC DNA]</scope>
    <source>
        <strain evidence="10">JCM 18472</strain>
    </source>
</reference>
<dbReference type="Gene3D" id="2.40.50.100">
    <property type="match status" value="1"/>
</dbReference>
<feature type="region of interest" description="Disordered" evidence="4">
    <location>
        <begin position="377"/>
        <end position="428"/>
    </location>
</feature>
<dbReference type="Gene3D" id="2.40.30.170">
    <property type="match status" value="1"/>
</dbReference>
<keyword evidence="3" id="KW-0175">Coiled coil</keyword>
<feature type="coiled-coil region" evidence="3">
    <location>
        <begin position="118"/>
        <end position="176"/>
    </location>
</feature>
<comment type="caution">
    <text evidence="9">The sequence shown here is derived from an EMBL/GenBank/DDBJ whole genome shotgun (WGS) entry which is preliminary data.</text>
</comment>
<sequence>MRTSVSAGRAGWIWLVVLALGLAGCSEESSQQSGGGQQQQQPPLKAQVLELEPRDLPVDKQYSALLRSEQQVDVMARVTGVLQKRQFDEGANVEQGQALFVIEPDRYQAVVSQRQAGLESAQAELYRAQRNWERYQRLYQQNSVSQQQRDEARADLLAAQASVAQAQAALNDAQLDLDYSTVEAPVAGQISLSEINVGNLVQAPQLLATITPLKTLQARFSLPPEDAMAIRLQRRASDAQQTITPIATSRDGLGDDRLTGELSFLGSRVDPDTGTVQAQATFDNPDALFLPGQFVRLTLDGLVLPNLLAVPEIAVTEGREGPQVYIVDASGKAKPVTVELGERSGAWIAIQSGLEAGQRVIVSNVPSAQPGRAIEAQPFDGKADSTPASAQQNQGDGQQQAQGAQNAAQKEPQAGGGESGSAAKGANG</sequence>
<dbReference type="PANTHER" id="PTHR30158">
    <property type="entry name" value="ACRA/E-RELATED COMPONENT OF DRUG EFFLUX TRANSPORTER"/>
    <property type="match status" value="1"/>
</dbReference>
<evidence type="ECO:0000313" key="10">
    <source>
        <dbReference type="Proteomes" id="UP001500074"/>
    </source>
</evidence>
<dbReference type="Proteomes" id="UP001500074">
    <property type="component" value="Unassembled WGS sequence"/>
</dbReference>
<dbReference type="Gene3D" id="2.40.420.20">
    <property type="match status" value="1"/>
</dbReference>
<dbReference type="NCBIfam" id="TIGR01730">
    <property type="entry name" value="RND_mfp"/>
    <property type="match status" value="1"/>
</dbReference>
<dbReference type="PROSITE" id="PS51257">
    <property type="entry name" value="PROKAR_LIPOPROTEIN"/>
    <property type="match status" value="1"/>
</dbReference>
<dbReference type="InterPro" id="IPR058626">
    <property type="entry name" value="MdtA-like_b-barrel"/>
</dbReference>
<evidence type="ECO:0000256" key="4">
    <source>
        <dbReference type="SAM" id="MobiDB-lite"/>
    </source>
</evidence>
<evidence type="ECO:0000259" key="8">
    <source>
        <dbReference type="Pfam" id="PF25967"/>
    </source>
</evidence>
<keyword evidence="10" id="KW-1185">Reference proteome</keyword>
<organism evidence="9 10">
    <name type="scientific">Modicisalibacter zincidurans</name>
    <dbReference type="NCBI Taxonomy" id="1178777"/>
    <lineage>
        <taxon>Bacteria</taxon>
        <taxon>Pseudomonadati</taxon>
        <taxon>Pseudomonadota</taxon>
        <taxon>Gammaproteobacteria</taxon>
        <taxon>Oceanospirillales</taxon>
        <taxon>Halomonadaceae</taxon>
        <taxon>Modicisalibacter</taxon>
    </lineage>
</organism>
<dbReference type="Pfam" id="PF25876">
    <property type="entry name" value="HH_MFP_RND"/>
    <property type="match status" value="1"/>
</dbReference>
<evidence type="ECO:0000259" key="6">
    <source>
        <dbReference type="Pfam" id="PF25917"/>
    </source>
</evidence>
<dbReference type="RefSeq" id="WP_035575315.1">
    <property type="nucleotide sequence ID" value="NZ_BAABKI010000012.1"/>
</dbReference>
<dbReference type="Pfam" id="PF25944">
    <property type="entry name" value="Beta-barrel_RND"/>
    <property type="match status" value="1"/>
</dbReference>
<evidence type="ECO:0000256" key="2">
    <source>
        <dbReference type="ARBA" id="ARBA00009477"/>
    </source>
</evidence>
<dbReference type="InterPro" id="IPR058625">
    <property type="entry name" value="MdtA-like_BSH"/>
</dbReference>
<dbReference type="InterPro" id="IPR058627">
    <property type="entry name" value="MdtA-like_C"/>
</dbReference>
<evidence type="ECO:0000313" key="9">
    <source>
        <dbReference type="EMBL" id="GAA5173240.1"/>
    </source>
</evidence>
<feature type="domain" description="Multidrug resistance protein MdtA-like C-terminal permuted SH3" evidence="8">
    <location>
        <begin position="306"/>
        <end position="364"/>
    </location>
</feature>
<dbReference type="InterPro" id="IPR058624">
    <property type="entry name" value="MdtA-like_HH"/>
</dbReference>
<feature type="domain" description="Multidrug resistance protein MdtA-like beta-barrel" evidence="7">
    <location>
        <begin position="220"/>
        <end position="299"/>
    </location>
</feature>
<feature type="domain" description="Multidrug resistance protein MdtA-like alpha-helical hairpin" evidence="5">
    <location>
        <begin position="113"/>
        <end position="180"/>
    </location>
</feature>
<accession>A0ABP9R9U3</accession>
<evidence type="ECO:0000259" key="7">
    <source>
        <dbReference type="Pfam" id="PF25944"/>
    </source>
</evidence>
<gene>
    <name evidence="9" type="ORF">GCM10023342_11430</name>
</gene>
<evidence type="ECO:0000259" key="5">
    <source>
        <dbReference type="Pfam" id="PF25876"/>
    </source>
</evidence>
<feature type="compositionally biased region" description="Low complexity" evidence="4">
    <location>
        <begin position="390"/>
        <end position="409"/>
    </location>
</feature>
<evidence type="ECO:0000256" key="3">
    <source>
        <dbReference type="SAM" id="Coils"/>
    </source>
</evidence>
<comment type="subcellular location">
    <subcellularLocation>
        <location evidence="1">Cell inner membrane</location>
        <topology evidence="1">Lipid-anchor</topology>
    </subcellularLocation>
</comment>
<proteinExistence type="inferred from homology"/>